<feature type="transmembrane region" description="Helical" evidence="1">
    <location>
        <begin position="179"/>
        <end position="202"/>
    </location>
</feature>
<accession>A0A317C528</accession>
<proteinExistence type="predicted"/>
<dbReference type="CDD" id="cd01949">
    <property type="entry name" value="GGDEF"/>
    <property type="match status" value="1"/>
</dbReference>
<dbReference type="PANTHER" id="PTHR46663:SF2">
    <property type="entry name" value="GGDEF DOMAIN-CONTAINING PROTEIN"/>
    <property type="match status" value="1"/>
</dbReference>
<dbReference type="PROSITE" id="PS50887">
    <property type="entry name" value="GGDEF"/>
    <property type="match status" value="1"/>
</dbReference>
<dbReference type="Gene3D" id="3.30.70.270">
    <property type="match status" value="1"/>
</dbReference>
<keyword evidence="1" id="KW-0472">Membrane</keyword>
<dbReference type="OrthoDB" id="5623595at2"/>
<evidence type="ECO:0000313" key="4">
    <source>
        <dbReference type="Proteomes" id="UP000245506"/>
    </source>
</evidence>
<dbReference type="InterPro" id="IPR043128">
    <property type="entry name" value="Rev_trsase/Diguanyl_cyclase"/>
</dbReference>
<dbReference type="InterPro" id="IPR029787">
    <property type="entry name" value="Nucleotide_cyclase"/>
</dbReference>
<dbReference type="SUPFAM" id="SSF55073">
    <property type="entry name" value="Nucleotide cyclase"/>
    <property type="match status" value="1"/>
</dbReference>
<gene>
    <name evidence="3" type="ORF">DKT75_19285</name>
</gene>
<keyword evidence="1" id="KW-0812">Transmembrane</keyword>
<dbReference type="InterPro" id="IPR000160">
    <property type="entry name" value="GGDEF_dom"/>
</dbReference>
<organism evidence="3 4">
    <name type="scientific">Leucothrix arctica</name>
    <dbReference type="NCBI Taxonomy" id="1481894"/>
    <lineage>
        <taxon>Bacteria</taxon>
        <taxon>Pseudomonadati</taxon>
        <taxon>Pseudomonadota</taxon>
        <taxon>Gammaproteobacteria</taxon>
        <taxon>Thiotrichales</taxon>
        <taxon>Thiotrichaceae</taxon>
        <taxon>Leucothrix</taxon>
    </lineage>
</organism>
<evidence type="ECO:0000259" key="2">
    <source>
        <dbReference type="PROSITE" id="PS50887"/>
    </source>
</evidence>
<protein>
    <recommendedName>
        <fullName evidence="2">GGDEF domain-containing protein</fullName>
    </recommendedName>
</protein>
<dbReference type="NCBIfam" id="TIGR00254">
    <property type="entry name" value="GGDEF"/>
    <property type="match status" value="1"/>
</dbReference>
<dbReference type="Proteomes" id="UP000245506">
    <property type="component" value="Unassembled WGS sequence"/>
</dbReference>
<reference evidence="3 4" key="1">
    <citation type="submission" date="2018-05" db="EMBL/GenBank/DDBJ databases">
        <title>Leucothrix arctica sp. nov., isolated from Arctic seawater.</title>
        <authorList>
            <person name="Choi A."/>
            <person name="Baek K."/>
        </authorList>
    </citation>
    <scope>NUCLEOTIDE SEQUENCE [LARGE SCALE GENOMIC DNA]</scope>
    <source>
        <strain evidence="3 4">IMCC9719</strain>
    </source>
</reference>
<name>A0A317C528_9GAMM</name>
<dbReference type="PANTHER" id="PTHR46663">
    <property type="entry name" value="DIGUANYLATE CYCLASE DGCT-RELATED"/>
    <property type="match status" value="1"/>
</dbReference>
<keyword evidence="4" id="KW-1185">Reference proteome</keyword>
<dbReference type="AlphaFoldDB" id="A0A317C528"/>
<dbReference type="EMBL" id="QGKL01000042">
    <property type="protein sequence ID" value="PWQ93755.1"/>
    <property type="molecule type" value="Genomic_DNA"/>
</dbReference>
<comment type="caution">
    <text evidence="3">The sequence shown here is derived from an EMBL/GenBank/DDBJ whole genome shotgun (WGS) entry which is preliminary data.</text>
</comment>
<evidence type="ECO:0000256" key="1">
    <source>
        <dbReference type="SAM" id="Phobius"/>
    </source>
</evidence>
<evidence type="ECO:0000313" key="3">
    <source>
        <dbReference type="EMBL" id="PWQ93755.1"/>
    </source>
</evidence>
<dbReference type="InterPro" id="IPR052163">
    <property type="entry name" value="DGC-Regulatory_Protein"/>
</dbReference>
<feature type="transmembrane region" description="Helical" evidence="1">
    <location>
        <begin position="12"/>
        <end position="33"/>
    </location>
</feature>
<dbReference type="SMART" id="SM00267">
    <property type="entry name" value="GGDEF"/>
    <property type="match status" value="1"/>
</dbReference>
<sequence>MKHSDYFTFQNIILALLGPVLLVSIYFAANNALQTYVDGEKSRQTSAWSVLQLYKEMRKVNFQAELYIHDRTSASDLRLAYEILWSRISVTHSSLLNDEIFIRANHNDLNTLLEATFTHIKAIELIISGEAPLDKRHLIEWIVETEKFGNTISMSLLHDLISTNSDYAKIFRNKVFKAAGLLLLSTLAIILYLGYLLFALWMQRKHHKYLLDHDSLTGLYSRDYTMKLIKSHCDKQVPFTLLSFDINKFKSTNDTMGHLAGDDLLKHLAVVTNKSLGQYGTVGRIGGDEFLCIIESEELSEVNEYYSHFLRLIENPFSIQGYPVYLQVSTGACLVRDCNFNSNLLLERVDEAMYRSKKISQKVIFWSGNPIKAKEPFAKLVKSSR</sequence>
<dbReference type="RefSeq" id="WP_109825883.1">
    <property type="nucleotide sequence ID" value="NZ_QGKL01000042.1"/>
</dbReference>
<feature type="domain" description="GGDEF" evidence="2">
    <location>
        <begin position="237"/>
        <end position="376"/>
    </location>
</feature>
<keyword evidence="1" id="KW-1133">Transmembrane helix</keyword>
<dbReference type="Pfam" id="PF00990">
    <property type="entry name" value="GGDEF"/>
    <property type="match status" value="1"/>
</dbReference>